<evidence type="ECO:0000256" key="7">
    <source>
        <dbReference type="ARBA" id="ARBA00022728"/>
    </source>
</evidence>
<keyword evidence="7 15" id="KW-0747">Spliceosome</keyword>
<feature type="domain" description="U-box" evidence="17">
    <location>
        <begin position="1"/>
        <end position="70"/>
    </location>
</feature>
<dbReference type="InterPro" id="IPR038959">
    <property type="entry name" value="Prp19"/>
</dbReference>
<dbReference type="EMBL" id="ABEU02000016">
    <property type="protein sequence ID" value="PNR37420.1"/>
    <property type="molecule type" value="Genomic_DNA"/>
</dbReference>
<dbReference type="Gene3D" id="2.130.10.10">
    <property type="entry name" value="YVTN repeat-like/Quinoprotein amine dehydrogenase"/>
    <property type="match status" value="2"/>
</dbReference>
<evidence type="ECO:0000256" key="6">
    <source>
        <dbReference type="ARBA" id="ARBA00022679"/>
    </source>
</evidence>
<evidence type="ECO:0000313" key="19">
    <source>
        <dbReference type="EnsemblPlants" id="Pp3c16_5930V3.1"/>
    </source>
</evidence>
<dbReference type="PANTHER" id="PTHR43995">
    <property type="entry name" value="PRE-MRNA-PROCESSING FACTOR 19"/>
    <property type="match status" value="1"/>
</dbReference>
<evidence type="ECO:0000256" key="10">
    <source>
        <dbReference type="ARBA" id="ARBA00022786"/>
    </source>
</evidence>
<dbReference type="GO" id="GO:0061630">
    <property type="term" value="F:ubiquitin protein ligase activity"/>
    <property type="evidence" value="ECO:0007669"/>
    <property type="project" value="UniProtKB-UniRule"/>
</dbReference>
<evidence type="ECO:0000256" key="1">
    <source>
        <dbReference type="ARBA" id="ARBA00004123"/>
    </source>
</evidence>
<reference evidence="18 20" key="1">
    <citation type="journal article" date="2008" name="Science">
        <title>The Physcomitrella genome reveals evolutionary insights into the conquest of land by plants.</title>
        <authorList>
            <person name="Rensing S."/>
            <person name="Lang D."/>
            <person name="Zimmer A."/>
            <person name="Terry A."/>
            <person name="Salamov A."/>
            <person name="Shapiro H."/>
            <person name="Nishiyama T."/>
            <person name="Perroud P.-F."/>
            <person name="Lindquist E."/>
            <person name="Kamisugi Y."/>
            <person name="Tanahashi T."/>
            <person name="Sakakibara K."/>
            <person name="Fujita T."/>
            <person name="Oishi K."/>
            <person name="Shin-I T."/>
            <person name="Kuroki Y."/>
            <person name="Toyoda A."/>
            <person name="Suzuki Y."/>
            <person name="Hashimoto A."/>
            <person name="Yamaguchi K."/>
            <person name="Sugano A."/>
            <person name="Kohara Y."/>
            <person name="Fujiyama A."/>
            <person name="Anterola A."/>
            <person name="Aoki S."/>
            <person name="Ashton N."/>
            <person name="Barbazuk W.B."/>
            <person name="Barker E."/>
            <person name="Bennetzen J."/>
            <person name="Bezanilla M."/>
            <person name="Blankenship R."/>
            <person name="Cho S.H."/>
            <person name="Dutcher S."/>
            <person name="Estelle M."/>
            <person name="Fawcett J.A."/>
            <person name="Gundlach H."/>
            <person name="Hanada K."/>
            <person name="Heyl A."/>
            <person name="Hicks K.A."/>
            <person name="Hugh J."/>
            <person name="Lohr M."/>
            <person name="Mayer K."/>
            <person name="Melkozernov A."/>
            <person name="Murata T."/>
            <person name="Nelson D."/>
            <person name="Pils B."/>
            <person name="Prigge M."/>
            <person name="Reiss B."/>
            <person name="Renner T."/>
            <person name="Rombauts S."/>
            <person name="Rushton P."/>
            <person name="Sanderfoot A."/>
            <person name="Schween G."/>
            <person name="Shiu S.-H."/>
            <person name="Stueber K."/>
            <person name="Theodoulou F.L."/>
            <person name="Tu H."/>
            <person name="Van de Peer Y."/>
            <person name="Verrier P.J."/>
            <person name="Waters E."/>
            <person name="Wood A."/>
            <person name="Yang L."/>
            <person name="Cove D."/>
            <person name="Cuming A."/>
            <person name="Hasebe M."/>
            <person name="Lucas S."/>
            <person name="Mishler D.B."/>
            <person name="Reski R."/>
            <person name="Grigoriev I."/>
            <person name="Quatrano R.S."/>
            <person name="Boore J.L."/>
        </authorList>
    </citation>
    <scope>NUCLEOTIDE SEQUENCE [LARGE SCALE GENOMIC DNA]</scope>
    <source>
        <strain evidence="19 20">cv. Gransden 2004</strain>
    </source>
</reference>
<dbReference type="FunFam" id="3.30.40.10:FF:000027">
    <property type="entry name" value="Pre-mRNA-processing factor 19, putative"/>
    <property type="match status" value="1"/>
</dbReference>
<dbReference type="InterPro" id="IPR013083">
    <property type="entry name" value="Znf_RING/FYVE/PHD"/>
</dbReference>
<evidence type="ECO:0000256" key="13">
    <source>
        <dbReference type="ARBA" id="ARBA00023242"/>
    </source>
</evidence>
<accession>A0A2K1J7B5</accession>
<comment type="subunit">
    <text evidence="15">Homotetramer.</text>
</comment>
<dbReference type="InterPro" id="IPR015943">
    <property type="entry name" value="WD40/YVTN_repeat-like_dom_sf"/>
</dbReference>
<keyword evidence="10 15" id="KW-0833">Ubl conjugation pathway</keyword>
<dbReference type="GO" id="GO:0000974">
    <property type="term" value="C:Prp19 complex"/>
    <property type="evidence" value="ECO:0000318"/>
    <property type="project" value="GO_Central"/>
</dbReference>
<evidence type="ECO:0000259" key="17">
    <source>
        <dbReference type="PROSITE" id="PS51698"/>
    </source>
</evidence>
<dbReference type="EC" id="2.3.2.27" evidence="15"/>
<keyword evidence="6 15" id="KW-0808">Transferase</keyword>
<dbReference type="InterPro" id="IPR003613">
    <property type="entry name" value="Ubox_domain"/>
</dbReference>
<comment type="function">
    <text evidence="15">Ubiquitin-protein ligase which is mainly involved pre-mRNA splicing and DNA repair. Required for pre-mRNA splicing as component of the spliceosome.</text>
</comment>
<keyword evidence="20" id="KW-1185">Reference proteome</keyword>
<evidence type="ECO:0000313" key="18">
    <source>
        <dbReference type="EMBL" id="PNR37420.1"/>
    </source>
</evidence>
<feature type="repeat" description="WD" evidence="14">
    <location>
        <begin position="392"/>
        <end position="432"/>
    </location>
</feature>
<evidence type="ECO:0000256" key="2">
    <source>
        <dbReference type="ARBA" id="ARBA00004906"/>
    </source>
</evidence>
<dbReference type="PANTHER" id="PTHR43995:SF1">
    <property type="entry name" value="PRE-MRNA-PROCESSING FACTOR 19"/>
    <property type="match status" value="1"/>
</dbReference>
<dbReference type="UniPathway" id="UPA00143"/>
<organism evidence="18">
    <name type="scientific">Physcomitrium patens</name>
    <name type="common">Spreading-leaved earth moss</name>
    <name type="synonym">Physcomitrella patens</name>
    <dbReference type="NCBI Taxonomy" id="3218"/>
    <lineage>
        <taxon>Eukaryota</taxon>
        <taxon>Viridiplantae</taxon>
        <taxon>Streptophyta</taxon>
        <taxon>Embryophyta</taxon>
        <taxon>Bryophyta</taxon>
        <taxon>Bryophytina</taxon>
        <taxon>Bryopsida</taxon>
        <taxon>Funariidae</taxon>
        <taxon>Funariales</taxon>
        <taxon>Funariaceae</taxon>
        <taxon>Physcomitrium</taxon>
    </lineage>
</organism>
<keyword evidence="12 15" id="KW-0234">DNA repair</keyword>
<dbReference type="AlphaFoldDB" id="A0A2K1J7B5"/>
<dbReference type="GO" id="GO:0005737">
    <property type="term" value="C:cytoplasm"/>
    <property type="evidence" value="ECO:0000318"/>
    <property type="project" value="GO_Central"/>
</dbReference>
<evidence type="ECO:0000256" key="5">
    <source>
        <dbReference type="ARBA" id="ARBA00022664"/>
    </source>
</evidence>
<dbReference type="GO" id="GO:0004842">
    <property type="term" value="F:ubiquitin-protein transferase activity"/>
    <property type="evidence" value="ECO:0000318"/>
    <property type="project" value="GO_Central"/>
</dbReference>
<comment type="similarity">
    <text evidence="3 15">Belongs to the WD repeat PRP19 family.</text>
</comment>
<dbReference type="InterPro" id="IPR055340">
    <property type="entry name" value="RING-Ubox_PRP19"/>
</dbReference>
<evidence type="ECO:0000256" key="14">
    <source>
        <dbReference type="PROSITE-ProRule" id="PRU00221"/>
    </source>
</evidence>
<protein>
    <recommendedName>
        <fullName evidence="15">Pre-mRNA-processing factor 19</fullName>
        <ecNumber evidence="15">2.3.2.27</ecNumber>
    </recommendedName>
</protein>
<dbReference type="PROSITE" id="PS51698">
    <property type="entry name" value="U_BOX"/>
    <property type="match status" value="1"/>
</dbReference>
<reference evidence="18 20" key="2">
    <citation type="journal article" date="2018" name="Plant J.">
        <title>The Physcomitrella patens chromosome-scale assembly reveals moss genome structure and evolution.</title>
        <authorList>
            <person name="Lang D."/>
            <person name="Ullrich K.K."/>
            <person name="Murat F."/>
            <person name="Fuchs J."/>
            <person name="Jenkins J."/>
            <person name="Haas F.B."/>
            <person name="Piednoel M."/>
            <person name="Gundlach H."/>
            <person name="Van Bel M."/>
            <person name="Meyberg R."/>
            <person name="Vives C."/>
            <person name="Morata J."/>
            <person name="Symeonidi A."/>
            <person name="Hiss M."/>
            <person name="Muchero W."/>
            <person name="Kamisugi Y."/>
            <person name="Saleh O."/>
            <person name="Blanc G."/>
            <person name="Decker E.L."/>
            <person name="van Gessel N."/>
            <person name="Grimwood J."/>
            <person name="Hayes R.D."/>
            <person name="Graham S.W."/>
            <person name="Gunter L.E."/>
            <person name="McDaniel S.F."/>
            <person name="Hoernstein S.N.W."/>
            <person name="Larsson A."/>
            <person name="Li F.W."/>
            <person name="Perroud P.F."/>
            <person name="Phillips J."/>
            <person name="Ranjan P."/>
            <person name="Rokshar D.S."/>
            <person name="Rothfels C.J."/>
            <person name="Schneider L."/>
            <person name="Shu S."/>
            <person name="Stevenson D.W."/>
            <person name="Thummler F."/>
            <person name="Tillich M."/>
            <person name="Villarreal Aguilar J.C."/>
            <person name="Widiez T."/>
            <person name="Wong G.K."/>
            <person name="Wymore A."/>
            <person name="Zhang Y."/>
            <person name="Zimmer A.D."/>
            <person name="Quatrano R.S."/>
            <person name="Mayer K.F.X."/>
            <person name="Goodstein D."/>
            <person name="Casacuberta J.M."/>
            <person name="Vandepoele K."/>
            <person name="Reski R."/>
            <person name="Cuming A.C."/>
            <person name="Tuskan G.A."/>
            <person name="Maumus F."/>
            <person name="Salse J."/>
            <person name="Schmutz J."/>
            <person name="Rensing S.A."/>
        </authorList>
    </citation>
    <scope>NUCLEOTIDE SEQUENCE [LARGE SCALE GENOMIC DNA]</scope>
    <source>
        <strain evidence="19 20">cv. Gransden 2004</strain>
    </source>
</reference>
<dbReference type="GO" id="GO:0070534">
    <property type="term" value="P:protein K63-linked ubiquitination"/>
    <property type="evidence" value="ECO:0007669"/>
    <property type="project" value="UniProtKB-UniRule"/>
</dbReference>
<comment type="catalytic activity">
    <reaction evidence="15">
        <text>S-ubiquitinyl-[E2 ubiquitin-conjugating enzyme]-L-cysteine + [acceptor protein]-L-lysine = [E2 ubiquitin-conjugating enzyme]-L-cysteine + N(6)-ubiquitinyl-[acceptor protein]-L-lysine.</text>
        <dbReference type="EC" id="2.3.2.27"/>
    </reaction>
</comment>
<keyword evidence="11 15" id="KW-0508">mRNA splicing</keyword>
<dbReference type="SMART" id="SM00504">
    <property type="entry name" value="Ubox"/>
    <property type="match status" value="1"/>
</dbReference>
<dbReference type="InterPro" id="IPR013915">
    <property type="entry name" value="Prp19_cc"/>
</dbReference>
<keyword evidence="13 15" id="KW-0539">Nucleus</keyword>
<dbReference type="GO" id="GO:0006281">
    <property type="term" value="P:DNA repair"/>
    <property type="evidence" value="ECO:0007669"/>
    <property type="project" value="UniProtKB-KW"/>
</dbReference>
<dbReference type="GO" id="GO:0071006">
    <property type="term" value="C:U2-type catalytic step 1 spliceosome"/>
    <property type="evidence" value="ECO:0000318"/>
    <property type="project" value="GO_Central"/>
</dbReference>
<dbReference type="CDD" id="cd16656">
    <property type="entry name" value="RING-Ubox_PRP19"/>
    <property type="match status" value="1"/>
</dbReference>
<dbReference type="Gene3D" id="3.30.40.10">
    <property type="entry name" value="Zinc/RING finger domain, C3HC4 (zinc finger)"/>
    <property type="match status" value="1"/>
</dbReference>
<name>A0A2K1J7B5_PHYPA</name>
<keyword evidence="5 15" id="KW-0507">mRNA processing</keyword>
<keyword evidence="4 14" id="KW-0853">WD repeat</keyword>
<dbReference type="SUPFAM" id="SSF50978">
    <property type="entry name" value="WD40 repeat-like"/>
    <property type="match status" value="1"/>
</dbReference>
<dbReference type="PROSITE" id="PS50082">
    <property type="entry name" value="WD_REPEATS_2"/>
    <property type="match status" value="1"/>
</dbReference>
<evidence type="ECO:0000256" key="9">
    <source>
        <dbReference type="ARBA" id="ARBA00022763"/>
    </source>
</evidence>
<dbReference type="InterPro" id="IPR036322">
    <property type="entry name" value="WD40_repeat_dom_sf"/>
</dbReference>
<comment type="pathway">
    <text evidence="2 15">Protein modification; protein ubiquitination.</text>
</comment>
<evidence type="ECO:0000256" key="3">
    <source>
        <dbReference type="ARBA" id="ARBA00006388"/>
    </source>
</evidence>
<evidence type="ECO:0000313" key="20">
    <source>
        <dbReference type="Proteomes" id="UP000006727"/>
    </source>
</evidence>
<gene>
    <name evidence="18" type="ORF">PHYPA_020529</name>
</gene>
<dbReference type="SMART" id="SM00320">
    <property type="entry name" value="WD40"/>
    <property type="match status" value="5"/>
</dbReference>
<comment type="subcellular location">
    <subcellularLocation>
        <location evidence="1 15">Nucleus</location>
    </subcellularLocation>
</comment>
<evidence type="ECO:0000256" key="8">
    <source>
        <dbReference type="ARBA" id="ARBA00022737"/>
    </source>
</evidence>
<dbReference type="GO" id="GO:0000398">
    <property type="term" value="P:mRNA splicing, via spliceosome"/>
    <property type="evidence" value="ECO:0000318"/>
    <property type="project" value="GO_Central"/>
</dbReference>
<reference evidence="19" key="3">
    <citation type="submission" date="2020-12" db="UniProtKB">
        <authorList>
            <consortium name="EnsemblPlants"/>
        </authorList>
    </citation>
    <scope>IDENTIFICATION</scope>
</reference>
<evidence type="ECO:0000256" key="16">
    <source>
        <dbReference type="SAM" id="MobiDB-lite"/>
    </source>
</evidence>
<keyword evidence="9 15" id="KW-0227">DNA damage</keyword>
<evidence type="ECO:0000256" key="12">
    <source>
        <dbReference type="ARBA" id="ARBA00023204"/>
    </source>
</evidence>
<evidence type="ECO:0000256" key="11">
    <source>
        <dbReference type="ARBA" id="ARBA00023187"/>
    </source>
</evidence>
<dbReference type="PaxDb" id="3218-PP1S15_383V6.1"/>
<dbReference type="SUPFAM" id="SSF57850">
    <property type="entry name" value="RING/U-box"/>
    <property type="match status" value="1"/>
</dbReference>
<evidence type="ECO:0000256" key="15">
    <source>
        <dbReference type="RuleBase" id="RU367101"/>
    </source>
</evidence>
<dbReference type="Gramene" id="Pp3c16_5930V3.1">
    <property type="protein sequence ID" value="Pp3c16_5930V3.1"/>
    <property type="gene ID" value="Pp3c16_5930"/>
</dbReference>
<dbReference type="Pfam" id="PF00400">
    <property type="entry name" value="WD40"/>
    <property type="match status" value="4"/>
</dbReference>
<dbReference type="InterPro" id="IPR001680">
    <property type="entry name" value="WD40_rpt"/>
</dbReference>
<dbReference type="EnsemblPlants" id="Pp3c16_5930V3.1">
    <property type="protein sequence ID" value="Pp3c16_5930V3.1"/>
    <property type="gene ID" value="Pp3c16_5930"/>
</dbReference>
<feature type="compositionally biased region" description="Low complexity" evidence="16">
    <location>
        <begin position="155"/>
        <end position="168"/>
    </location>
</feature>
<dbReference type="Pfam" id="PF08606">
    <property type="entry name" value="Prp19"/>
    <property type="match status" value="2"/>
</dbReference>
<keyword evidence="8" id="KW-0677">Repeat</keyword>
<dbReference type="InParanoid" id="A0A2K1J7B5"/>
<evidence type="ECO:0000256" key="4">
    <source>
        <dbReference type="ARBA" id="ARBA00022574"/>
    </source>
</evidence>
<sequence>MFCAISGVTPEDPAVSRKSGLLFERSLFLKHLADNGTDPVTGEIMSAEDLISIKTNKAVKPRPLQVASIPGMLGLFQNEWNAVVLSNYALEQQLHTARQELSHALYQIRTFPNQMFAQIINIEHDATCRVIARLKKERDEARELLLKSERLAPAAESTSITTAPTATTNGKRVSELDTMSEGSGKKPRQGITSDIITELTECNARLSGQRKKRQICFQFLFIISSTLATTDVLEKCTRLASHPLHSSSRPGILSIDIHKTKDLVLSGSVVGTAVVFNRSSGELVSTLSGHSKRVTSVKFVANDEYALTGTIDKEDGSYACKYTLKDHFAEVWTVTVHATQKYFISASADKHGISLIFLLDFVLLRYVVHLIQKAESLVRIWDVKSQANVAKFEGRTGPVTAISFSENGYFLATAAQDGVKLWDLRKLKNFRSLTPYNNKTATNTVDFDYSGSYLAVGGSDIRVYQVASKVTSIRFGPGASYLTVGSSDRNLRILGAPTVSSDS</sequence>
<dbReference type="STRING" id="3218.A0A2K1J7B5"/>
<dbReference type="Proteomes" id="UP000006727">
    <property type="component" value="Chromosome 16"/>
</dbReference>
<feature type="region of interest" description="Disordered" evidence="16">
    <location>
        <begin position="155"/>
        <end position="190"/>
    </location>
</feature>
<proteinExistence type="inferred from homology"/>